<dbReference type="AlphaFoldDB" id="A0A8J2NW14"/>
<dbReference type="PANTHER" id="PTHR14119:SF3">
    <property type="entry name" value="ISOCHORISMATASE DOMAIN-CONTAINING PROTEIN 2"/>
    <property type="match status" value="1"/>
</dbReference>
<evidence type="ECO:0000259" key="2">
    <source>
        <dbReference type="Pfam" id="PF00857"/>
    </source>
</evidence>
<organism evidence="3 4">
    <name type="scientific">Allacma fusca</name>
    <dbReference type="NCBI Taxonomy" id="39272"/>
    <lineage>
        <taxon>Eukaryota</taxon>
        <taxon>Metazoa</taxon>
        <taxon>Ecdysozoa</taxon>
        <taxon>Arthropoda</taxon>
        <taxon>Hexapoda</taxon>
        <taxon>Collembola</taxon>
        <taxon>Symphypleona</taxon>
        <taxon>Sminthuridae</taxon>
        <taxon>Allacma</taxon>
    </lineage>
</organism>
<dbReference type="EMBL" id="CAJVCH010041053">
    <property type="protein sequence ID" value="CAG7716764.1"/>
    <property type="molecule type" value="Genomic_DNA"/>
</dbReference>
<dbReference type="Pfam" id="PF00857">
    <property type="entry name" value="Isochorismatase"/>
    <property type="match status" value="1"/>
</dbReference>
<dbReference type="PANTHER" id="PTHR14119">
    <property type="entry name" value="HYDROLASE"/>
    <property type="match status" value="1"/>
</dbReference>
<name>A0A8J2NW14_9HEXA</name>
<sequence>MATGNLAKLGKIVTKNSCLFLCDMQDKFRPSIKFFDEIVQNSNRLLRAAKVLQLPVIVTEQYPKGLGKTVPELGIEDFGIKPVEKTKFSMCLEPILEELKKSPEVNSVLLCGIEAHVCIQQTAIDLRSKGFEVFVIADACSSRGNAERMLAFSLLKQAGCWLTSTESAILSLAGGSDHPQFKQLQSIIKAEAPDAGIANLISLARL</sequence>
<reference evidence="3" key="1">
    <citation type="submission" date="2021-06" db="EMBL/GenBank/DDBJ databases">
        <authorList>
            <person name="Hodson N. C."/>
            <person name="Mongue J. A."/>
            <person name="Jaron S. K."/>
        </authorList>
    </citation>
    <scope>NUCLEOTIDE SEQUENCE</scope>
</reference>
<comment type="caution">
    <text evidence="3">The sequence shown here is derived from an EMBL/GenBank/DDBJ whole genome shotgun (WGS) entry which is preliminary data.</text>
</comment>
<accession>A0A8J2NW14</accession>
<evidence type="ECO:0000256" key="1">
    <source>
        <dbReference type="ARBA" id="ARBA00006336"/>
    </source>
</evidence>
<dbReference type="OrthoDB" id="269496at2759"/>
<keyword evidence="4" id="KW-1185">Reference proteome</keyword>
<dbReference type="FunFam" id="3.40.50.850:FF:000001">
    <property type="entry name" value="Isochorismatase domain-containing protein 1"/>
    <property type="match status" value="1"/>
</dbReference>
<dbReference type="InterPro" id="IPR050993">
    <property type="entry name" value="Isochorismatase_domain"/>
</dbReference>
<evidence type="ECO:0000313" key="3">
    <source>
        <dbReference type="EMBL" id="CAG7716764.1"/>
    </source>
</evidence>
<feature type="domain" description="Isochorismatase-like" evidence="2">
    <location>
        <begin position="17"/>
        <end position="167"/>
    </location>
</feature>
<dbReference type="Proteomes" id="UP000708208">
    <property type="component" value="Unassembled WGS sequence"/>
</dbReference>
<dbReference type="InterPro" id="IPR000868">
    <property type="entry name" value="Isochorismatase-like_dom"/>
</dbReference>
<dbReference type="CDD" id="cd01012">
    <property type="entry name" value="YcaC_related"/>
    <property type="match status" value="1"/>
</dbReference>
<evidence type="ECO:0000313" key="4">
    <source>
        <dbReference type="Proteomes" id="UP000708208"/>
    </source>
</evidence>
<comment type="similarity">
    <text evidence="1">Belongs to the isochorismatase family.</text>
</comment>
<gene>
    <name evidence="3" type="ORF">AFUS01_LOCUS6254</name>
</gene>
<proteinExistence type="inferred from homology"/>
<protein>
    <recommendedName>
        <fullName evidence="2">Isochorismatase-like domain-containing protein</fullName>
    </recommendedName>
</protein>